<keyword evidence="1" id="KW-0472">Membrane</keyword>
<protein>
    <submittedName>
        <fullName evidence="2">Uncharacterized protein</fullName>
    </submittedName>
</protein>
<evidence type="ECO:0000313" key="2">
    <source>
        <dbReference type="EMBL" id="MFD1042734.1"/>
    </source>
</evidence>
<dbReference type="RefSeq" id="WP_162377802.1">
    <property type="nucleotide sequence ID" value="NZ_JBHTKN010000006.1"/>
</dbReference>
<dbReference type="Proteomes" id="UP001597033">
    <property type="component" value="Unassembled WGS sequence"/>
</dbReference>
<evidence type="ECO:0000256" key="1">
    <source>
        <dbReference type="SAM" id="Phobius"/>
    </source>
</evidence>
<feature type="transmembrane region" description="Helical" evidence="1">
    <location>
        <begin position="36"/>
        <end position="56"/>
    </location>
</feature>
<comment type="caution">
    <text evidence="2">The sequence shown here is derived from an EMBL/GenBank/DDBJ whole genome shotgun (WGS) entry which is preliminary data.</text>
</comment>
<feature type="transmembrane region" description="Helical" evidence="1">
    <location>
        <begin position="63"/>
        <end position="84"/>
    </location>
</feature>
<name>A0ABW3LZG8_9GAMM</name>
<sequence>MDALVPLIVAVTGLPALGIAAWHARADDAHGRGTALRWALIALSILAGAVGLYFAAGRQAAQVVVVVAMVVAVNALAVSMVLHLRRGGTRR</sequence>
<organism evidence="2 3">
    <name type="scientific">Pseudoxanthomonas kaohsiungensis</name>
    <dbReference type="NCBI Taxonomy" id="283923"/>
    <lineage>
        <taxon>Bacteria</taxon>
        <taxon>Pseudomonadati</taxon>
        <taxon>Pseudomonadota</taxon>
        <taxon>Gammaproteobacteria</taxon>
        <taxon>Lysobacterales</taxon>
        <taxon>Lysobacteraceae</taxon>
        <taxon>Pseudoxanthomonas</taxon>
    </lineage>
</organism>
<dbReference type="EMBL" id="JBHTKN010000006">
    <property type="protein sequence ID" value="MFD1042734.1"/>
    <property type="molecule type" value="Genomic_DNA"/>
</dbReference>
<reference evidence="3" key="1">
    <citation type="journal article" date="2019" name="Int. J. Syst. Evol. Microbiol.">
        <title>The Global Catalogue of Microorganisms (GCM) 10K type strain sequencing project: providing services to taxonomists for standard genome sequencing and annotation.</title>
        <authorList>
            <consortium name="The Broad Institute Genomics Platform"/>
            <consortium name="The Broad Institute Genome Sequencing Center for Infectious Disease"/>
            <person name="Wu L."/>
            <person name="Ma J."/>
        </authorList>
    </citation>
    <scope>NUCLEOTIDE SEQUENCE [LARGE SCALE GENOMIC DNA]</scope>
    <source>
        <strain evidence="3">CCUG 55854</strain>
    </source>
</reference>
<accession>A0ABW3LZG8</accession>
<keyword evidence="1" id="KW-1133">Transmembrane helix</keyword>
<gene>
    <name evidence="2" type="ORF">ACFQ2N_10285</name>
</gene>
<evidence type="ECO:0000313" key="3">
    <source>
        <dbReference type="Proteomes" id="UP001597033"/>
    </source>
</evidence>
<proteinExistence type="predicted"/>
<keyword evidence="3" id="KW-1185">Reference proteome</keyword>
<keyword evidence="1" id="KW-0812">Transmembrane</keyword>